<accession>A0AAE0VJL6</accession>
<dbReference type="InterPro" id="IPR025110">
    <property type="entry name" value="AMP-bd_C"/>
</dbReference>
<comment type="catalytic activity">
    <reaction evidence="11">
        <text>a medium-chain fatty acid + ATP + CoA = a medium-chain fatty acyl-CoA + AMP + diphosphate</text>
        <dbReference type="Rhea" id="RHEA:48340"/>
        <dbReference type="ChEBI" id="CHEBI:30616"/>
        <dbReference type="ChEBI" id="CHEBI:33019"/>
        <dbReference type="ChEBI" id="CHEBI:57287"/>
        <dbReference type="ChEBI" id="CHEBI:59558"/>
        <dbReference type="ChEBI" id="CHEBI:90546"/>
        <dbReference type="ChEBI" id="CHEBI:456215"/>
        <dbReference type="EC" id="6.2.1.2"/>
    </reaction>
    <physiologicalReaction direction="left-to-right" evidence="11">
        <dbReference type="Rhea" id="RHEA:48341"/>
    </physiologicalReaction>
</comment>
<dbReference type="PANTHER" id="PTHR43605:SF10">
    <property type="entry name" value="ACYL-COA SYNTHETASE MEDIUM CHAIN FAMILY MEMBER 3"/>
    <property type="match status" value="1"/>
</dbReference>
<evidence type="ECO:0000256" key="7">
    <source>
        <dbReference type="ARBA" id="ARBA00022842"/>
    </source>
</evidence>
<dbReference type="GO" id="GO:0031956">
    <property type="term" value="F:medium-chain fatty acid-CoA ligase activity"/>
    <property type="evidence" value="ECO:0007669"/>
    <property type="project" value="UniProtKB-EC"/>
</dbReference>
<dbReference type="InterPro" id="IPR045851">
    <property type="entry name" value="AMP-bd_C_sf"/>
</dbReference>
<evidence type="ECO:0000256" key="3">
    <source>
        <dbReference type="ARBA" id="ARBA00022598"/>
    </source>
</evidence>
<keyword evidence="7" id="KW-0460">Magnesium</keyword>
<evidence type="ECO:0000256" key="10">
    <source>
        <dbReference type="ARBA" id="ARBA00039009"/>
    </source>
</evidence>
<evidence type="ECO:0000256" key="6">
    <source>
        <dbReference type="ARBA" id="ARBA00022840"/>
    </source>
</evidence>
<comment type="similarity">
    <text evidence="2">Belongs to the ATP-dependent AMP-binding enzyme family.</text>
</comment>
<dbReference type="GO" id="GO:0046872">
    <property type="term" value="F:metal ion binding"/>
    <property type="evidence" value="ECO:0007669"/>
    <property type="project" value="UniProtKB-KW"/>
</dbReference>
<dbReference type="GO" id="GO:0005524">
    <property type="term" value="F:ATP binding"/>
    <property type="evidence" value="ECO:0007669"/>
    <property type="project" value="UniProtKB-KW"/>
</dbReference>
<keyword evidence="4" id="KW-0479">Metal-binding</keyword>
<dbReference type="GO" id="GO:0005759">
    <property type="term" value="C:mitochondrial matrix"/>
    <property type="evidence" value="ECO:0007669"/>
    <property type="project" value="TreeGrafter"/>
</dbReference>
<dbReference type="PANTHER" id="PTHR43605">
    <property type="entry name" value="ACYL-COENZYME A SYNTHETASE"/>
    <property type="match status" value="1"/>
</dbReference>
<keyword evidence="15" id="KW-1185">Reference proteome</keyword>
<reference evidence="14" key="2">
    <citation type="journal article" date="2021" name="Genome Biol. Evol.">
        <title>Developing a high-quality reference genome for a parasitic bivalve with doubly uniparental inheritance (Bivalvia: Unionida).</title>
        <authorList>
            <person name="Smith C.H."/>
        </authorList>
    </citation>
    <scope>NUCLEOTIDE SEQUENCE</scope>
    <source>
        <strain evidence="14">CHS0354</strain>
        <tissue evidence="14">Mantle</tissue>
    </source>
</reference>
<evidence type="ECO:0000313" key="14">
    <source>
        <dbReference type="EMBL" id="KAK3579242.1"/>
    </source>
</evidence>
<dbReference type="EC" id="6.2.1.2" evidence="10"/>
<evidence type="ECO:0000256" key="9">
    <source>
        <dbReference type="ARBA" id="ARBA00023128"/>
    </source>
</evidence>
<evidence type="ECO:0000259" key="13">
    <source>
        <dbReference type="Pfam" id="PF13193"/>
    </source>
</evidence>
<sequence>MALFTILGKKINSLNYGRQLCKYIQALSQRGNQCCPLFCIVVQKRNVSHTSHCTWNYETERRTFKLTAPEYYNFARDVVDKWAEKEKRGERGDNPAFWWTNDSGQEIKWTFQNLSEMSKIYANALTGPCKLNPGDKVIVILPRIPHWWLLNLAAIRAGVILSPGTTLLRAKDIKYRLEAAEARCVITDKSSADNVDQIADSCPSLVTKVLVDTEKRAGWLNLVDLANTGTSDFKCINSRASDPMTVFFTSGTTGSPKMTEHTHGSYGLGHLITARYFLDLSPSDVMWNLSDTGWAKSAWSSLFAPWINGACVFVQESPRFDPTLTLKMLEQFPVTHFCTAPTALRLLVKQRLRDRKLGKLKRTFCAGEPVNPELLDEWKEGTGLTLYEGYGQTETTFLCGTYPCIIQKPGSMGKPAPGYDLQIVDDEGNIIPNGREGNIGVRYKPERPVGLFKRYINDDDRMKSVFRGDFYLTGDRAIRDDDGYIWFVGRADDVILSSGYRIGPFEVESALIEHPAVLESAAVSSPDKDRGEIVKAFVTLTDAYRNADKEALVKELQDHVKEVTAPYKYPRKIEFVDELPKTVSGKIRRVELKNKEWGQNQTNN</sequence>
<dbReference type="SUPFAM" id="SSF56801">
    <property type="entry name" value="Acetyl-CoA synthetase-like"/>
    <property type="match status" value="1"/>
</dbReference>
<keyword evidence="6" id="KW-0067">ATP-binding</keyword>
<evidence type="ECO:0000259" key="12">
    <source>
        <dbReference type="Pfam" id="PF00501"/>
    </source>
</evidence>
<keyword evidence="9" id="KW-0496">Mitochondrion</keyword>
<dbReference type="Gene3D" id="3.30.300.30">
    <property type="match status" value="1"/>
</dbReference>
<name>A0AAE0VJL6_9BIVA</name>
<dbReference type="InterPro" id="IPR051087">
    <property type="entry name" value="Mitochondrial_ACSM"/>
</dbReference>
<feature type="domain" description="AMP-dependent synthetase/ligase" evidence="12">
    <location>
        <begin position="90"/>
        <end position="442"/>
    </location>
</feature>
<dbReference type="GO" id="GO:0006637">
    <property type="term" value="P:acyl-CoA metabolic process"/>
    <property type="evidence" value="ECO:0007669"/>
    <property type="project" value="TreeGrafter"/>
</dbReference>
<evidence type="ECO:0000313" key="15">
    <source>
        <dbReference type="Proteomes" id="UP001195483"/>
    </source>
</evidence>
<dbReference type="FunFam" id="3.30.300.30:FF:000005">
    <property type="entry name" value="Acyl-coenzyme A synthetase ACSM5, mitochondrial"/>
    <property type="match status" value="1"/>
</dbReference>
<dbReference type="AlphaFoldDB" id="A0AAE0VJL6"/>
<reference evidence="14" key="3">
    <citation type="submission" date="2023-05" db="EMBL/GenBank/DDBJ databases">
        <authorList>
            <person name="Smith C.H."/>
        </authorList>
    </citation>
    <scope>NUCLEOTIDE SEQUENCE</scope>
    <source>
        <strain evidence="14">CHS0354</strain>
        <tissue evidence="14">Mantle</tissue>
    </source>
</reference>
<keyword evidence="3" id="KW-0436">Ligase</keyword>
<protein>
    <recommendedName>
        <fullName evidence="10">medium-chain acyl-CoA ligase</fullName>
        <ecNumber evidence="10">6.2.1.2</ecNumber>
    </recommendedName>
</protein>
<dbReference type="Gene3D" id="3.40.50.12780">
    <property type="entry name" value="N-terminal domain of ligase-like"/>
    <property type="match status" value="1"/>
</dbReference>
<feature type="domain" description="AMP-binding enzyme C-terminal" evidence="13">
    <location>
        <begin position="506"/>
        <end position="586"/>
    </location>
</feature>
<dbReference type="Pfam" id="PF13193">
    <property type="entry name" value="AMP-binding_C"/>
    <property type="match status" value="1"/>
</dbReference>
<dbReference type="InterPro" id="IPR042099">
    <property type="entry name" value="ANL_N_sf"/>
</dbReference>
<evidence type="ECO:0000256" key="8">
    <source>
        <dbReference type="ARBA" id="ARBA00023098"/>
    </source>
</evidence>
<dbReference type="Pfam" id="PF00501">
    <property type="entry name" value="AMP-binding"/>
    <property type="match status" value="1"/>
</dbReference>
<dbReference type="EMBL" id="JAEAOA010001954">
    <property type="protein sequence ID" value="KAK3579242.1"/>
    <property type="molecule type" value="Genomic_DNA"/>
</dbReference>
<keyword evidence="5" id="KW-0547">Nucleotide-binding</keyword>
<dbReference type="GO" id="GO:0006633">
    <property type="term" value="P:fatty acid biosynthetic process"/>
    <property type="evidence" value="ECO:0007669"/>
    <property type="project" value="TreeGrafter"/>
</dbReference>
<dbReference type="InterPro" id="IPR020845">
    <property type="entry name" value="AMP-binding_CS"/>
</dbReference>
<organism evidence="14 15">
    <name type="scientific">Potamilus streckersoni</name>
    <dbReference type="NCBI Taxonomy" id="2493646"/>
    <lineage>
        <taxon>Eukaryota</taxon>
        <taxon>Metazoa</taxon>
        <taxon>Spiralia</taxon>
        <taxon>Lophotrochozoa</taxon>
        <taxon>Mollusca</taxon>
        <taxon>Bivalvia</taxon>
        <taxon>Autobranchia</taxon>
        <taxon>Heteroconchia</taxon>
        <taxon>Palaeoheterodonta</taxon>
        <taxon>Unionida</taxon>
        <taxon>Unionoidea</taxon>
        <taxon>Unionidae</taxon>
        <taxon>Ambleminae</taxon>
        <taxon>Lampsilini</taxon>
        <taxon>Potamilus</taxon>
    </lineage>
</organism>
<dbReference type="InterPro" id="IPR000873">
    <property type="entry name" value="AMP-dep_synth/lig_dom"/>
</dbReference>
<comment type="subcellular location">
    <subcellularLocation>
        <location evidence="1">Mitochondrion</location>
    </subcellularLocation>
</comment>
<dbReference type="PROSITE" id="PS00455">
    <property type="entry name" value="AMP_BINDING"/>
    <property type="match status" value="1"/>
</dbReference>
<evidence type="ECO:0000256" key="5">
    <source>
        <dbReference type="ARBA" id="ARBA00022741"/>
    </source>
</evidence>
<dbReference type="FunFam" id="3.40.50.12780:FF:000007">
    <property type="entry name" value="Acyl-coenzyme A synthetase ACSM2A, mitochondrial"/>
    <property type="match status" value="1"/>
</dbReference>
<evidence type="ECO:0000256" key="4">
    <source>
        <dbReference type="ARBA" id="ARBA00022723"/>
    </source>
</evidence>
<keyword evidence="8" id="KW-0443">Lipid metabolism</keyword>
<comment type="caution">
    <text evidence="14">The sequence shown here is derived from an EMBL/GenBank/DDBJ whole genome shotgun (WGS) entry which is preliminary data.</text>
</comment>
<dbReference type="Proteomes" id="UP001195483">
    <property type="component" value="Unassembled WGS sequence"/>
</dbReference>
<reference evidence="14" key="1">
    <citation type="journal article" date="2021" name="Genome Biol. Evol.">
        <title>A High-Quality Reference Genome for a Parasitic Bivalve with Doubly Uniparental Inheritance (Bivalvia: Unionida).</title>
        <authorList>
            <person name="Smith C.H."/>
        </authorList>
    </citation>
    <scope>NUCLEOTIDE SEQUENCE</scope>
    <source>
        <strain evidence="14">CHS0354</strain>
    </source>
</reference>
<evidence type="ECO:0000256" key="11">
    <source>
        <dbReference type="ARBA" id="ARBA00048477"/>
    </source>
</evidence>
<proteinExistence type="inferred from homology"/>
<gene>
    <name evidence="14" type="ORF">CHS0354_033314</name>
</gene>
<evidence type="ECO:0000256" key="1">
    <source>
        <dbReference type="ARBA" id="ARBA00004173"/>
    </source>
</evidence>
<dbReference type="GO" id="GO:0004321">
    <property type="term" value="F:fatty-acyl-CoA synthase activity"/>
    <property type="evidence" value="ECO:0007669"/>
    <property type="project" value="TreeGrafter"/>
</dbReference>
<evidence type="ECO:0000256" key="2">
    <source>
        <dbReference type="ARBA" id="ARBA00006432"/>
    </source>
</evidence>